<dbReference type="Gene3D" id="3.20.20.80">
    <property type="entry name" value="Glycosidases"/>
    <property type="match status" value="1"/>
</dbReference>
<feature type="transmembrane region" description="Helical" evidence="1">
    <location>
        <begin position="71"/>
        <end position="91"/>
    </location>
</feature>
<protein>
    <recommendedName>
        <fullName evidence="2">DUF4015 domain-containing protein</fullName>
    </recommendedName>
</protein>
<name>A0A1F2WJ85_9ACTN</name>
<keyword evidence="1" id="KW-0472">Membrane</keyword>
<dbReference type="EMBL" id="MELK01000040">
    <property type="protein sequence ID" value="OFW56909.1"/>
    <property type="molecule type" value="Genomic_DNA"/>
</dbReference>
<dbReference type="Pfam" id="PF13200">
    <property type="entry name" value="DUF4015"/>
    <property type="match status" value="1"/>
</dbReference>
<sequence length="574" mass="63238">MAYNQRSSKKIFSRKRWRSRVTPRAKLTGARLSAVPTGSAGLRSARAARPASRARPRMRRGRLRLTRRATWTFVGLGVGLFLIILIIVLAGGEAQGGMIPRNGSRLTGSPIHIEMPVKGGVNSGDISILMDGQDLIDKAEFNDKGFLMDIALEDGDHLLEVKAGDKILAASAFSLDNTAPIMKVDSWDVREDGITAIAGTVDGAAGLLLDDKKMAINGDGSFQVEVNRYEKTTITLAAVDDFGNRREMLLDTSPPPQIRGSHVSIWVAADRSLYKKMIDLVKRTELNGLQIDVKDESGKIGYASQVPLAQETGSALTSGGMDLDRVMDKCWYNGIYPIARIVCFKDPVIASKRPDLAVKSTSGGRWGNGQWLDPYSREVWDYIVDIAVEAGNKGFKEIQLDYVRFPSDGDTSTCVFPANDGKNKDETIQGFLQYMRNALKPMGIVLSADVFGLTASDQGNMGIGQDIKGMAQYLDYISPMVYPSHYNTGEYNIKDPESNPHDIVFHSIEDFQAKLEGTSCKLRPWLQDFSLRVPYGANEVLAQMRACYELGVEEWLLWDPNCTFTETALQPAES</sequence>
<dbReference type="SUPFAM" id="SSF51445">
    <property type="entry name" value="(Trans)glycosidases"/>
    <property type="match status" value="1"/>
</dbReference>
<dbReference type="AlphaFoldDB" id="A0A1F2WJ85"/>
<dbReference type="InterPro" id="IPR017853">
    <property type="entry name" value="GH"/>
</dbReference>
<evidence type="ECO:0000313" key="3">
    <source>
        <dbReference type="EMBL" id="OFW56909.1"/>
    </source>
</evidence>
<organism evidence="3 4">
    <name type="scientific">Candidatus Solincola sediminis</name>
    <dbReference type="NCBI Taxonomy" id="1797199"/>
    <lineage>
        <taxon>Bacteria</taxon>
        <taxon>Bacillati</taxon>
        <taxon>Actinomycetota</taxon>
        <taxon>Candidatus Geothermincolia</taxon>
        <taxon>Candidatus Geothermincolales</taxon>
        <taxon>Candidatus Geothermincolaceae</taxon>
        <taxon>Candidatus Solincola</taxon>
    </lineage>
</organism>
<keyword evidence="1" id="KW-1133">Transmembrane helix</keyword>
<keyword evidence="1" id="KW-0812">Transmembrane</keyword>
<evidence type="ECO:0000256" key="1">
    <source>
        <dbReference type="SAM" id="Phobius"/>
    </source>
</evidence>
<dbReference type="InterPro" id="IPR025275">
    <property type="entry name" value="DUF4015"/>
</dbReference>
<feature type="domain" description="DUF4015" evidence="2">
    <location>
        <begin position="262"/>
        <end position="563"/>
    </location>
</feature>
<evidence type="ECO:0000313" key="4">
    <source>
        <dbReference type="Proteomes" id="UP000177876"/>
    </source>
</evidence>
<comment type="caution">
    <text evidence="3">The sequence shown here is derived from an EMBL/GenBank/DDBJ whole genome shotgun (WGS) entry which is preliminary data.</text>
</comment>
<gene>
    <name evidence="3" type="ORF">A2Y75_07040</name>
</gene>
<dbReference type="Proteomes" id="UP000177876">
    <property type="component" value="Unassembled WGS sequence"/>
</dbReference>
<proteinExistence type="predicted"/>
<reference evidence="3 4" key="1">
    <citation type="journal article" date="2016" name="Nat. Commun.">
        <title>Thousands of microbial genomes shed light on interconnected biogeochemical processes in an aquifer system.</title>
        <authorList>
            <person name="Anantharaman K."/>
            <person name="Brown C.T."/>
            <person name="Hug L.A."/>
            <person name="Sharon I."/>
            <person name="Castelle C.J."/>
            <person name="Probst A.J."/>
            <person name="Thomas B.C."/>
            <person name="Singh A."/>
            <person name="Wilkins M.J."/>
            <person name="Karaoz U."/>
            <person name="Brodie E.L."/>
            <person name="Williams K.H."/>
            <person name="Hubbard S.S."/>
            <person name="Banfield J.F."/>
        </authorList>
    </citation>
    <scope>NUCLEOTIDE SEQUENCE [LARGE SCALE GENOMIC DNA]</scope>
</reference>
<evidence type="ECO:0000259" key="2">
    <source>
        <dbReference type="Pfam" id="PF13200"/>
    </source>
</evidence>
<accession>A0A1F2WJ85</accession>